<protein>
    <submittedName>
        <fullName evidence="1">Uncharacterized protein</fullName>
    </submittedName>
</protein>
<evidence type="ECO:0000313" key="1">
    <source>
        <dbReference type="EMBL" id="TWU24999.1"/>
    </source>
</evidence>
<proteinExistence type="predicted"/>
<evidence type="ECO:0000313" key="2">
    <source>
        <dbReference type="Proteomes" id="UP000316304"/>
    </source>
</evidence>
<comment type="caution">
    <text evidence="1">The sequence shown here is derived from an EMBL/GenBank/DDBJ whole genome shotgun (WGS) entry which is preliminary data.</text>
</comment>
<dbReference type="EMBL" id="SJPT01000002">
    <property type="protein sequence ID" value="TWU24999.1"/>
    <property type="molecule type" value="Genomic_DNA"/>
</dbReference>
<sequence length="79" mass="8843">MGLLSKCNVAFFEQTSSWLRTLNLGMETFYVCREGVRREVFFFQHAVAFALHLGCELLVASDCVGEQVTACRSRTSNCG</sequence>
<name>A0A5C6CQB4_9BACT</name>
<keyword evidence="2" id="KW-1185">Reference proteome</keyword>
<gene>
    <name evidence="1" type="ORF">Pla52o_12960</name>
</gene>
<reference evidence="1 2" key="1">
    <citation type="submission" date="2019-02" db="EMBL/GenBank/DDBJ databases">
        <title>Deep-cultivation of Planctomycetes and their phenomic and genomic characterization uncovers novel biology.</title>
        <authorList>
            <person name="Wiegand S."/>
            <person name="Jogler M."/>
            <person name="Boedeker C."/>
            <person name="Pinto D."/>
            <person name="Vollmers J."/>
            <person name="Rivas-Marin E."/>
            <person name="Kohn T."/>
            <person name="Peeters S.H."/>
            <person name="Heuer A."/>
            <person name="Rast P."/>
            <person name="Oberbeckmann S."/>
            <person name="Bunk B."/>
            <person name="Jeske O."/>
            <person name="Meyerdierks A."/>
            <person name="Storesund J.E."/>
            <person name="Kallscheuer N."/>
            <person name="Luecker S."/>
            <person name="Lage O.M."/>
            <person name="Pohl T."/>
            <person name="Merkel B.J."/>
            <person name="Hornburger P."/>
            <person name="Mueller R.-W."/>
            <person name="Bruemmer F."/>
            <person name="Labrenz M."/>
            <person name="Spormann A.M."/>
            <person name="Op Den Camp H."/>
            <person name="Overmann J."/>
            <person name="Amann R."/>
            <person name="Jetten M.S.M."/>
            <person name="Mascher T."/>
            <person name="Medema M.H."/>
            <person name="Devos D.P."/>
            <person name="Kaster A.-K."/>
            <person name="Ovreas L."/>
            <person name="Rohde M."/>
            <person name="Galperin M.Y."/>
            <person name="Jogler C."/>
        </authorList>
    </citation>
    <scope>NUCLEOTIDE SEQUENCE [LARGE SCALE GENOMIC DNA]</scope>
    <source>
        <strain evidence="1 2">Pla52o</strain>
    </source>
</reference>
<dbReference type="Proteomes" id="UP000316304">
    <property type="component" value="Unassembled WGS sequence"/>
</dbReference>
<organism evidence="1 2">
    <name type="scientific">Novipirellula galeiformis</name>
    <dbReference type="NCBI Taxonomy" id="2528004"/>
    <lineage>
        <taxon>Bacteria</taxon>
        <taxon>Pseudomonadati</taxon>
        <taxon>Planctomycetota</taxon>
        <taxon>Planctomycetia</taxon>
        <taxon>Pirellulales</taxon>
        <taxon>Pirellulaceae</taxon>
        <taxon>Novipirellula</taxon>
    </lineage>
</organism>
<dbReference type="AlphaFoldDB" id="A0A5C6CQB4"/>
<accession>A0A5C6CQB4</accession>